<evidence type="ECO:0000256" key="6">
    <source>
        <dbReference type="SAM" id="Phobius"/>
    </source>
</evidence>
<feature type="transmembrane region" description="Helical" evidence="6">
    <location>
        <begin position="111"/>
        <end position="136"/>
    </location>
</feature>
<evidence type="ECO:0000313" key="8">
    <source>
        <dbReference type="EMBL" id="OYN89383.1"/>
    </source>
</evidence>
<accession>A0A255EMP3</accession>
<dbReference type="Proteomes" id="UP000216300">
    <property type="component" value="Unassembled WGS sequence"/>
</dbReference>
<organism evidence="8 9">
    <name type="scientific">Parenemella sanctibonifatiensis</name>
    <dbReference type="NCBI Taxonomy" id="2016505"/>
    <lineage>
        <taxon>Bacteria</taxon>
        <taxon>Bacillati</taxon>
        <taxon>Actinomycetota</taxon>
        <taxon>Actinomycetes</taxon>
        <taxon>Propionibacteriales</taxon>
        <taxon>Propionibacteriaceae</taxon>
        <taxon>Parenemella</taxon>
    </lineage>
</organism>
<evidence type="ECO:0000256" key="1">
    <source>
        <dbReference type="ARBA" id="ARBA00022475"/>
    </source>
</evidence>
<comment type="caution">
    <text evidence="8">The sequence shown here is derived from an EMBL/GenBank/DDBJ whole genome shotgun (WGS) entry which is preliminary data.</text>
</comment>
<dbReference type="RefSeq" id="WP_094455083.1">
    <property type="nucleotide sequence ID" value="NZ_NMVJ01000009.1"/>
</dbReference>
<keyword evidence="9" id="KW-1185">Reference proteome</keyword>
<sequence length="152" mass="16115">MATSPQQPSAGKPETTSLGSSSPQAGTTLPAPGSTPQPESAPEPRKQRSDQGTVGPSKEQPPVQTGYSLSAATWVALIIGMLLLILLLTFIVQNNVPAQFTFITLHFELPLGVATLLAAILGALIMAVAGTIRMLVLQRRYKNNAKADKKRR</sequence>
<feature type="transmembrane region" description="Helical" evidence="6">
    <location>
        <begin position="67"/>
        <end position="91"/>
    </location>
</feature>
<keyword evidence="4 6" id="KW-0472">Membrane</keyword>
<keyword evidence="2 6" id="KW-0812">Transmembrane</keyword>
<gene>
    <name evidence="8" type="ORF">CGZ91_10800</name>
</gene>
<reference evidence="8 9" key="1">
    <citation type="submission" date="2017-07" db="EMBL/GenBank/DDBJ databases">
        <title>Draft whole genome sequences of clinical Proprionibacteriaceae strains.</title>
        <authorList>
            <person name="Bernier A.-M."/>
            <person name="Bernard K."/>
            <person name="Domingo M.-C."/>
        </authorList>
    </citation>
    <scope>NUCLEOTIDE SEQUENCE [LARGE SCALE GENOMIC DNA]</scope>
    <source>
        <strain evidence="8 9">NML 150081</strain>
    </source>
</reference>
<evidence type="ECO:0000256" key="2">
    <source>
        <dbReference type="ARBA" id="ARBA00022692"/>
    </source>
</evidence>
<name>A0A255EMP3_9ACTN</name>
<keyword evidence="1" id="KW-1003">Cell membrane</keyword>
<evidence type="ECO:0000259" key="7">
    <source>
        <dbReference type="Pfam" id="PF06305"/>
    </source>
</evidence>
<proteinExistence type="predicted"/>
<protein>
    <recommendedName>
        <fullName evidence="7">Lipopolysaccharide assembly protein A domain-containing protein</fullName>
    </recommendedName>
</protein>
<evidence type="ECO:0000256" key="4">
    <source>
        <dbReference type="ARBA" id="ARBA00023136"/>
    </source>
</evidence>
<feature type="region of interest" description="Disordered" evidence="5">
    <location>
        <begin position="1"/>
        <end position="64"/>
    </location>
</feature>
<feature type="domain" description="Lipopolysaccharide assembly protein A" evidence="7">
    <location>
        <begin position="93"/>
        <end position="147"/>
    </location>
</feature>
<keyword evidence="3 6" id="KW-1133">Transmembrane helix</keyword>
<feature type="compositionally biased region" description="Polar residues" evidence="5">
    <location>
        <begin position="1"/>
        <end position="27"/>
    </location>
</feature>
<evidence type="ECO:0000313" key="9">
    <source>
        <dbReference type="Proteomes" id="UP000216300"/>
    </source>
</evidence>
<dbReference type="InterPro" id="IPR010445">
    <property type="entry name" value="LapA_dom"/>
</dbReference>
<evidence type="ECO:0000256" key="3">
    <source>
        <dbReference type="ARBA" id="ARBA00022989"/>
    </source>
</evidence>
<evidence type="ECO:0000256" key="5">
    <source>
        <dbReference type="SAM" id="MobiDB-lite"/>
    </source>
</evidence>
<dbReference type="AlphaFoldDB" id="A0A255EMP3"/>
<dbReference type="EMBL" id="NMVJ01000009">
    <property type="protein sequence ID" value="OYN89383.1"/>
    <property type="molecule type" value="Genomic_DNA"/>
</dbReference>
<dbReference type="Pfam" id="PF06305">
    <property type="entry name" value="LapA_dom"/>
    <property type="match status" value="1"/>
</dbReference>
<dbReference type="GO" id="GO:0005886">
    <property type="term" value="C:plasma membrane"/>
    <property type="evidence" value="ECO:0007669"/>
    <property type="project" value="InterPro"/>
</dbReference>